<evidence type="ECO:0000313" key="1">
    <source>
        <dbReference type="EMBL" id="EHK50606.1"/>
    </source>
</evidence>
<comment type="caution">
    <text evidence="1">The sequence shown here is derived from an EMBL/GenBank/DDBJ whole genome shotgun (WGS) entry which is preliminary data.</text>
</comment>
<dbReference type="Proteomes" id="UP000005426">
    <property type="component" value="Unassembled WGS sequence"/>
</dbReference>
<dbReference type="EMBL" id="ABDG02000013">
    <property type="protein sequence ID" value="EHK50606.1"/>
    <property type="molecule type" value="Genomic_DNA"/>
</dbReference>
<sequence>MNMLYIHHPMMPVFYLKQLFPKNQKENETEQKQKKASAAASPLFLSLFFSSTCAETGSTHKFTIINTRRLVYT</sequence>
<reference evidence="1 2" key="1">
    <citation type="journal article" date="2011" name="Genome Biol.">
        <title>Comparative genome sequence analysis underscores mycoparasitism as the ancestral life style of Trichoderma.</title>
        <authorList>
            <person name="Kubicek C.P."/>
            <person name="Herrera-Estrella A."/>
            <person name="Seidl-Seiboth V."/>
            <person name="Martinez D.A."/>
            <person name="Druzhinina I.S."/>
            <person name="Thon M."/>
            <person name="Zeilinger S."/>
            <person name="Casas-Flores S."/>
            <person name="Horwitz B.A."/>
            <person name="Mukherjee P.K."/>
            <person name="Mukherjee M."/>
            <person name="Kredics L."/>
            <person name="Alcaraz L.D."/>
            <person name="Aerts A."/>
            <person name="Antal Z."/>
            <person name="Atanasova L."/>
            <person name="Cervantes-Badillo M.G."/>
            <person name="Challacombe J."/>
            <person name="Chertkov O."/>
            <person name="McCluskey K."/>
            <person name="Coulpier F."/>
            <person name="Deshpande N."/>
            <person name="von Doehren H."/>
            <person name="Ebbole D.J."/>
            <person name="Esquivel-Naranjo E.U."/>
            <person name="Fekete E."/>
            <person name="Flipphi M."/>
            <person name="Glaser F."/>
            <person name="Gomez-Rodriguez E.Y."/>
            <person name="Gruber S."/>
            <person name="Han C."/>
            <person name="Henrissat B."/>
            <person name="Hermosa R."/>
            <person name="Hernandez-Onate M."/>
            <person name="Karaffa L."/>
            <person name="Kosti I."/>
            <person name="Le Crom S."/>
            <person name="Lindquist E."/>
            <person name="Lucas S."/>
            <person name="Luebeck M."/>
            <person name="Luebeck P.S."/>
            <person name="Margeot A."/>
            <person name="Metz B."/>
            <person name="Misra M."/>
            <person name="Nevalainen H."/>
            <person name="Omann M."/>
            <person name="Packer N."/>
            <person name="Perrone G."/>
            <person name="Uresti-Rivera E.E."/>
            <person name="Salamov A."/>
            <person name="Schmoll M."/>
            <person name="Seiboth B."/>
            <person name="Shapiro H."/>
            <person name="Sukno S."/>
            <person name="Tamayo-Ramos J.A."/>
            <person name="Tisch D."/>
            <person name="Wiest A."/>
            <person name="Wilkinson H.H."/>
            <person name="Zhang M."/>
            <person name="Coutinho P.M."/>
            <person name="Kenerley C.M."/>
            <person name="Monte E."/>
            <person name="Baker S.E."/>
            <person name="Grigoriev I.V."/>
        </authorList>
    </citation>
    <scope>NUCLEOTIDE SEQUENCE [LARGE SCALE GENOMIC DNA]</scope>
    <source>
        <strain evidence="2">ATCC 20476 / IMI 206040</strain>
    </source>
</reference>
<evidence type="ECO:0000313" key="2">
    <source>
        <dbReference type="Proteomes" id="UP000005426"/>
    </source>
</evidence>
<gene>
    <name evidence="1" type="ORF">TRIATDRAFT_296996</name>
</gene>
<accession>G9NF90</accession>
<name>G9NF90_HYPAI</name>
<protein>
    <submittedName>
        <fullName evidence="1">Uncharacterized protein</fullName>
    </submittedName>
</protein>
<dbReference type="AlphaFoldDB" id="G9NF90"/>
<keyword evidence="2" id="KW-1185">Reference proteome</keyword>
<organism evidence="1 2">
    <name type="scientific">Hypocrea atroviridis (strain ATCC 20476 / IMI 206040)</name>
    <name type="common">Trichoderma atroviride</name>
    <dbReference type="NCBI Taxonomy" id="452589"/>
    <lineage>
        <taxon>Eukaryota</taxon>
        <taxon>Fungi</taxon>
        <taxon>Dikarya</taxon>
        <taxon>Ascomycota</taxon>
        <taxon>Pezizomycotina</taxon>
        <taxon>Sordariomycetes</taxon>
        <taxon>Hypocreomycetidae</taxon>
        <taxon>Hypocreales</taxon>
        <taxon>Hypocreaceae</taxon>
        <taxon>Trichoderma</taxon>
    </lineage>
</organism>
<proteinExistence type="predicted"/>
<dbReference type="HOGENOM" id="CLU_2705114_0_0_1"/>